<dbReference type="KEGG" id="son:SO_3005"/>
<reference evidence="1 2" key="4">
    <citation type="journal article" date="2011" name="BMC Genomics">
        <title>Genome-wide protein localization prediction strategies for gram negative bacteria.</title>
        <authorList>
            <person name="Romine M.F."/>
        </authorList>
    </citation>
    <scope>NUCLEOTIDE SEQUENCE [LARGE SCALE GENOMIC DNA]</scope>
    <source>
        <strain evidence="2">ATCC 700550 / JCM 31522 / CIP 106686 / LMG 19005 / NCIMB 14063 / MR-1</strain>
    </source>
</reference>
<reference evidence="1 2" key="3">
    <citation type="journal article" date="2008" name="Appl. Environ. Microbiol.">
        <title>Identification of mobile elements and pseudogenes in the Shewanella oneidensis MR-1 genome.</title>
        <authorList>
            <person name="Romine M.F."/>
            <person name="Carlson T.S."/>
            <person name="Norbeck A.D."/>
            <person name="McCue L.A."/>
            <person name="Lipton M.S."/>
        </authorList>
    </citation>
    <scope>NUCLEOTIDE SEQUENCE [LARGE SCALE GENOMIC DNA]</scope>
    <source>
        <strain evidence="2">ATCC 700550 / JCM 31522 / CIP 106686 / LMG 19005 / NCIMB 14063 / MR-1</strain>
    </source>
</reference>
<dbReference type="eggNOG" id="ENOG5033NYF">
    <property type="taxonomic scope" value="Bacteria"/>
</dbReference>
<protein>
    <submittedName>
        <fullName evidence="1">Lambda phage uncharacterized protein</fullName>
    </submittedName>
</protein>
<dbReference type="OrthoDB" id="5875807at2"/>
<dbReference type="HOGENOM" id="CLU_1618375_0_0_6"/>
<dbReference type="PaxDb" id="211586-SO_3005"/>
<reference evidence="1 2" key="2">
    <citation type="journal article" date="2005" name="Proteomics">
        <title>Global detection and characterization of hypothetical proteins in Shewanella oneidensis MR-1 using LC-MS based proteomics.</title>
        <authorList>
            <person name="Elias D.A."/>
            <person name="Monroe M.E."/>
            <person name="Marshall M.J."/>
            <person name="Romine M.F."/>
            <person name="Belieav A.S."/>
            <person name="Fredrickson J.K."/>
            <person name="Anderson G.A."/>
            <person name="Smith R.D."/>
            <person name="Lipton M.S."/>
        </authorList>
    </citation>
    <scope>NUCLEOTIDE SEQUENCE [LARGE SCALE GENOMIC DNA]</scope>
    <source>
        <strain evidence="2">ATCC 700550 / JCM 31522 / CIP 106686 / LMG 19005 / NCIMB 14063 / MR-1</strain>
    </source>
</reference>
<evidence type="ECO:0000313" key="2">
    <source>
        <dbReference type="Proteomes" id="UP000008186"/>
    </source>
</evidence>
<proteinExistence type="predicted"/>
<sequence>MKSTTTFKPNPINELALQHAGDMPVKAICTKYGISEKQLRAAARYRGISLAYGKPATLKKPWTDADLRQLKVLSVTHTSAAIAQQLGRTELSVKGKAYSLGIHFMKVGENNPLAKHSNHDIELCRQLGEAGLRPYQIAEKMEIELSHVCRVLKFEARYKELGARV</sequence>
<reference evidence="1 2" key="1">
    <citation type="journal article" date="2002" name="Nat. Biotechnol.">
        <title>Genome sequence of the dissimilatory metal ion-reducing bacterium Shewanella oneidensis.</title>
        <authorList>
            <person name="Heidelberg J.F."/>
            <person name="Paulsen I.T."/>
            <person name="Nelson K.E."/>
            <person name="Gaidos E.J."/>
            <person name="Nelson W.C."/>
            <person name="Read T.D."/>
            <person name="Eisen J.A."/>
            <person name="Seshadri R."/>
            <person name="Ward N."/>
            <person name="Methe B."/>
            <person name="Clayton R.A."/>
            <person name="Meyer T."/>
            <person name="Tsapin A."/>
            <person name="Scott J."/>
            <person name="Beanan M."/>
            <person name="Brinkac L."/>
            <person name="Daugherty S."/>
            <person name="DeBoy R.T."/>
            <person name="Dodson R.J."/>
            <person name="Durkin A.S."/>
            <person name="Haft D.H."/>
            <person name="Kolonay J.F."/>
            <person name="Madupu R."/>
            <person name="Peterson J.D."/>
            <person name="Umayam L.A."/>
            <person name="White O."/>
            <person name="Wolf A.M."/>
            <person name="Vamathevan J."/>
            <person name="Weidman J."/>
            <person name="Impraim M."/>
            <person name="Lee K."/>
            <person name="Berry K."/>
            <person name="Lee C."/>
            <person name="Mueller J."/>
            <person name="Khouri H."/>
            <person name="Gill J."/>
            <person name="Utterback T.R."/>
            <person name="McDonald L.A."/>
            <person name="Feldblyum T.V."/>
            <person name="Smith H.O."/>
            <person name="Venter J.C."/>
            <person name="Nealson K.H."/>
            <person name="Fraser C.M."/>
        </authorList>
    </citation>
    <scope>NUCLEOTIDE SEQUENCE [LARGE SCALE GENOMIC DNA]</scope>
    <source>
        <strain evidence="2">ATCC 700550 / JCM 31522 / CIP 106686 / LMG 19005 / NCIMB 14063 / MR-1</strain>
    </source>
</reference>
<dbReference type="PATRIC" id="fig|1028802.3.peg.70"/>
<keyword evidence="2" id="KW-1185">Reference proteome</keyword>
<dbReference type="RefSeq" id="WP_011072909.1">
    <property type="nucleotide sequence ID" value="NC_004347.2"/>
</dbReference>
<gene>
    <name evidence="1" type="ordered locus">SO_3005</name>
</gene>
<evidence type="ECO:0000313" key="1">
    <source>
        <dbReference type="EMBL" id="AAN56017.1"/>
    </source>
</evidence>
<dbReference type="BioCyc" id="SONE211586:G1GMP-2779-MONOMER"/>
<dbReference type="DNASU" id="1170693"/>
<dbReference type="EMBL" id="AE014299">
    <property type="protein sequence ID" value="AAN56017.1"/>
    <property type="molecule type" value="Genomic_DNA"/>
</dbReference>
<organism evidence="1 2">
    <name type="scientific">Shewanella oneidensis (strain ATCC 700550 / JCM 31522 / CIP 106686 / LMG 19005 / NCIMB 14063 / MR-1)</name>
    <dbReference type="NCBI Taxonomy" id="211586"/>
    <lineage>
        <taxon>Bacteria</taxon>
        <taxon>Pseudomonadati</taxon>
        <taxon>Pseudomonadota</taxon>
        <taxon>Gammaproteobacteria</taxon>
        <taxon>Alteromonadales</taxon>
        <taxon>Shewanellaceae</taxon>
        <taxon>Shewanella</taxon>
    </lineage>
</organism>
<dbReference type="AlphaFoldDB" id="Q8ECW7"/>
<dbReference type="Proteomes" id="UP000008186">
    <property type="component" value="Chromosome"/>
</dbReference>
<name>Q8ECW7_SHEON</name>
<dbReference type="STRING" id="211586.SO_3005"/>
<accession>Q8ECW7</accession>